<gene>
    <name evidence="1" type="ORF">IQ22_04219</name>
</gene>
<proteinExistence type="predicted"/>
<dbReference type="RefSeq" id="WP_244309328.1">
    <property type="nucleotide sequence ID" value="NZ_VLKY01000021.1"/>
</dbReference>
<accession>A0A562PV98</accession>
<dbReference type="AlphaFoldDB" id="A0A562PV98"/>
<evidence type="ECO:0000313" key="2">
    <source>
        <dbReference type="Proteomes" id="UP000316905"/>
    </source>
</evidence>
<protein>
    <submittedName>
        <fullName evidence="1">Uncharacterized protein</fullName>
    </submittedName>
</protein>
<dbReference type="Proteomes" id="UP000316905">
    <property type="component" value="Unassembled WGS sequence"/>
</dbReference>
<sequence length="85" mass="9686">MPAARAINIYRHTFVATCPSDAEQIIYKLEIKTPEMLMVEHIRTATALIKKGYHEAIADELHRRFGGDHRMVATHQGVEVETIRS</sequence>
<evidence type="ECO:0000313" key="1">
    <source>
        <dbReference type="EMBL" id="TWI48026.1"/>
    </source>
</evidence>
<name>A0A562PV98_9PSED</name>
<organism evidence="1 2">
    <name type="scientific">Pseudomonas duriflava</name>
    <dbReference type="NCBI Taxonomy" id="459528"/>
    <lineage>
        <taxon>Bacteria</taxon>
        <taxon>Pseudomonadati</taxon>
        <taxon>Pseudomonadota</taxon>
        <taxon>Gammaproteobacteria</taxon>
        <taxon>Pseudomonadales</taxon>
        <taxon>Pseudomonadaceae</taxon>
        <taxon>Pseudomonas</taxon>
    </lineage>
</organism>
<keyword evidence="2" id="KW-1185">Reference proteome</keyword>
<comment type="caution">
    <text evidence="1">The sequence shown here is derived from an EMBL/GenBank/DDBJ whole genome shotgun (WGS) entry which is preliminary data.</text>
</comment>
<reference evidence="1 2" key="1">
    <citation type="journal article" date="2015" name="Stand. Genomic Sci.">
        <title>Genomic Encyclopedia of Bacterial and Archaeal Type Strains, Phase III: the genomes of soil and plant-associated and newly described type strains.</title>
        <authorList>
            <person name="Whitman W.B."/>
            <person name="Woyke T."/>
            <person name="Klenk H.P."/>
            <person name="Zhou Y."/>
            <person name="Lilburn T.G."/>
            <person name="Beck B.J."/>
            <person name="De Vos P."/>
            <person name="Vandamme P."/>
            <person name="Eisen J.A."/>
            <person name="Garrity G."/>
            <person name="Hugenholtz P."/>
            <person name="Kyrpides N.C."/>
        </authorList>
    </citation>
    <scope>NUCLEOTIDE SEQUENCE [LARGE SCALE GENOMIC DNA]</scope>
    <source>
        <strain evidence="1 2">CGMCC 1.6858</strain>
    </source>
</reference>
<dbReference type="EMBL" id="VLKY01000021">
    <property type="protein sequence ID" value="TWI48026.1"/>
    <property type="molecule type" value="Genomic_DNA"/>
</dbReference>